<sequence>MNPSAPSVNADLGVSKRRTSSYAAYAFAIMFSINFLNYMDRYIFTGASSVIGQELGLGLDQLGYLGSAFLIIYTLGTLPFGIWADRTLRKNVVAFCVTIWSLATALTALAGNFIALFLARMVLGVGEAGYYPAGIALLSDYYSRKKRAQIMSRWGAGSMLGLMVGYVLGGFVAGLGKGTWRFAFLIAGIPGLVLALLAWRLREPRRNEADEQERMEAEQAGGLLTEEEQRDSSLVQRHVKSILQALTYLLGGFILGGVVSSLVLKDWGIALAFVIIGLVLVLVIALLALGGLLVMSRWQQVSRQAPTSEKVTTPAPAPAEAEERVAVSWRLLRQDFTALLGIRSLIVLTLVQAFAFYAQGASVTFLPVYLHQQDALGLTVAQAATLSGVVVVIAGIAGMIIGGYLADILNTFHPGARILVCGIGFLLCAPSFALAVTVRSTTAFMVFFFITAMLILLYNGPCTAAIQDTVPSALRASALALALLVAHLLGDAFAPSLVGVLAQHFDPTHGGHFAHNIAGQDLRQALLVTCVPMLALAGLIGIFGARWMKSDVAAAQRADALAQARGTGAISA</sequence>
<feature type="domain" description="Major facilitator superfamily (MFS) profile" evidence="7">
    <location>
        <begin position="26"/>
        <end position="549"/>
    </location>
</feature>
<evidence type="ECO:0000256" key="6">
    <source>
        <dbReference type="SAM" id="Phobius"/>
    </source>
</evidence>
<dbReference type="InterPro" id="IPR036259">
    <property type="entry name" value="MFS_trans_sf"/>
</dbReference>
<comment type="subcellular location">
    <subcellularLocation>
        <location evidence="1">Cell membrane</location>
        <topology evidence="1">Multi-pass membrane protein</topology>
    </subcellularLocation>
</comment>
<feature type="transmembrane region" description="Helical" evidence="6">
    <location>
        <begin position="444"/>
        <end position="466"/>
    </location>
</feature>
<keyword evidence="5 6" id="KW-0472">Membrane</keyword>
<organism evidence="8">
    <name type="scientific">Thermogemmatispora argillosa</name>
    <dbReference type="NCBI Taxonomy" id="2045280"/>
    <lineage>
        <taxon>Bacteria</taxon>
        <taxon>Bacillati</taxon>
        <taxon>Chloroflexota</taxon>
        <taxon>Ktedonobacteria</taxon>
        <taxon>Thermogemmatisporales</taxon>
        <taxon>Thermogemmatisporaceae</taxon>
        <taxon>Thermogemmatispora</taxon>
    </lineage>
</organism>
<feature type="transmembrane region" description="Helical" evidence="6">
    <location>
        <begin position="22"/>
        <end position="44"/>
    </location>
</feature>
<feature type="transmembrane region" description="Helical" evidence="6">
    <location>
        <begin position="418"/>
        <end position="438"/>
    </location>
</feature>
<dbReference type="Pfam" id="PF07690">
    <property type="entry name" value="MFS_1"/>
    <property type="match status" value="2"/>
</dbReference>
<evidence type="ECO:0000256" key="1">
    <source>
        <dbReference type="ARBA" id="ARBA00004651"/>
    </source>
</evidence>
<evidence type="ECO:0000256" key="5">
    <source>
        <dbReference type="ARBA" id="ARBA00023136"/>
    </source>
</evidence>
<accession>A0A455T1Y9</accession>
<feature type="transmembrane region" description="Helical" evidence="6">
    <location>
        <begin position="340"/>
        <end position="360"/>
    </location>
</feature>
<feature type="transmembrane region" description="Helical" evidence="6">
    <location>
        <begin position="64"/>
        <end position="84"/>
    </location>
</feature>
<reference evidence="8" key="1">
    <citation type="submission" date="2018-12" db="EMBL/GenBank/DDBJ databases">
        <title>Novel natural products biosynthetic potential of the class Ktedonobacteria.</title>
        <authorList>
            <person name="Zheng Y."/>
            <person name="Saitou A."/>
            <person name="Wang C.M."/>
            <person name="Toyoda A."/>
            <person name="Minakuchi Y."/>
            <person name="Sekiguchi Y."/>
            <person name="Ueda K."/>
            <person name="Takano H."/>
            <person name="Sakai Y."/>
            <person name="Yokota A."/>
            <person name="Yabe S."/>
        </authorList>
    </citation>
    <scope>NUCLEOTIDE SEQUENCE</scope>
    <source>
        <strain evidence="8">A3-2</strain>
    </source>
</reference>
<keyword evidence="3 6" id="KW-0812">Transmembrane</keyword>
<dbReference type="InterPro" id="IPR011701">
    <property type="entry name" value="MFS"/>
</dbReference>
<dbReference type="PANTHER" id="PTHR23505:SF79">
    <property type="entry name" value="PROTEIN SPINSTER"/>
    <property type="match status" value="1"/>
</dbReference>
<feature type="transmembrane region" description="Helical" evidence="6">
    <location>
        <begin position="245"/>
        <end position="264"/>
    </location>
</feature>
<feature type="transmembrane region" description="Helical" evidence="6">
    <location>
        <begin position="270"/>
        <end position="294"/>
    </location>
</feature>
<keyword evidence="2" id="KW-0813">Transport</keyword>
<dbReference type="EMBL" id="AP019377">
    <property type="protein sequence ID" value="BBH94673.1"/>
    <property type="molecule type" value="Genomic_DNA"/>
</dbReference>
<feature type="transmembrane region" description="Helical" evidence="6">
    <location>
        <begin position="525"/>
        <end position="547"/>
    </location>
</feature>
<dbReference type="PANTHER" id="PTHR23505">
    <property type="entry name" value="SPINSTER"/>
    <property type="match status" value="1"/>
</dbReference>
<dbReference type="InterPro" id="IPR044770">
    <property type="entry name" value="MFS_spinster-like"/>
</dbReference>
<feature type="transmembrane region" description="Helical" evidence="6">
    <location>
        <begin position="121"/>
        <end position="142"/>
    </location>
</feature>
<name>A0A455T1Y9_9CHLR</name>
<proteinExistence type="predicted"/>
<feature type="transmembrane region" description="Helical" evidence="6">
    <location>
        <begin position="478"/>
        <end position="505"/>
    </location>
</feature>
<evidence type="ECO:0000256" key="4">
    <source>
        <dbReference type="ARBA" id="ARBA00022989"/>
    </source>
</evidence>
<evidence type="ECO:0000256" key="3">
    <source>
        <dbReference type="ARBA" id="ARBA00022692"/>
    </source>
</evidence>
<dbReference type="Gene3D" id="1.20.1250.20">
    <property type="entry name" value="MFS general substrate transporter like domains"/>
    <property type="match status" value="2"/>
</dbReference>
<protein>
    <recommendedName>
        <fullName evidence="7">Major facilitator superfamily (MFS) profile domain-containing protein</fullName>
    </recommendedName>
</protein>
<dbReference type="PROSITE" id="PS50850">
    <property type="entry name" value="MFS"/>
    <property type="match status" value="1"/>
</dbReference>
<keyword evidence="4 6" id="KW-1133">Transmembrane helix</keyword>
<dbReference type="AlphaFoldDB" id="A0A455T1Y9"/>
<gene>
    <name evidence="8" type="ORF">KTA_28720</name>
</gene>
<dbReference type="GO" id="GO:0005886">
    <property type="term" value="C:plasma membrane"/>
    <property type="evidence" value="ECO:0007669"/>
    <property type="project" value="UniProtKB-SubCell"/>
</dbReference>
<dbReference type="SUPFAM" id="SSF103473">
    <property type="entry name" value="MFS general substrate transporter"/>
    <property type="match status" value="2"/>
</dbReference>
<feature type="transmembrane region" description="Helical" evidence="6">
    <location>
        <begin position="91"/>
        <end position="115"/>
    </location>
</feature>
<feature type="transmembrane region" description="Helical" evidence="6">
    <location>
        <begin position="154"/>
        <end position="174"/>
    </location>
</feature>
<feature type="transmembrane region" description="Helical" evidence="6">
    <location>
        <begin position="380"/>
        <end position="406"/>
    </location>
</feature>
<dbReference type="InterPro" id="IPR020846">
    <property type="entry name" value="MFS_dom"/>
</dbReference>
<feature type="transmembrane region" description="Helical" evidence="6">
    <location>
        <begin position="180"/>
        <end position="199"/>
    </location>
</feature>
<dbReference type="GO" id="GO:0022857">
    <property type="term" value="F:transmembrane transporter activity"/>
    <property type="evidence" value="ECO:0007669"/>
    <property type="project" value="InterPro"/>
</dbReference>
<evidence type="ECO:0000256" key="2">
    <source>
        <dbReference type="ARBA" id="ARBA00022448"/>
    </source>
</evidence>
<evidence type="ECO:0000313" key="8">
    <source>
        <dbReference type="EMBL" id="BBH94673.1"/>
    </source>
</evidence>
<evidence type="ECO:0000259" key="7">
    <source>
        <dbReference type="PROSITE" id="PS50850"/>
    </source>
</evidence>